<evidence type="ECO:0000313" key="2">
    <source>
        <dbReference type="EMBL" id="PMD34343.1"/>
    </source>
</evidence>
<keyword evidence="1" id="KW-0812">Transmembrane</keyword>
<accession>A0A2J6R752</accession>
<dbReference type="Proteomes" id="UP000235786">
    <property type="component" value="Unassembled WGS sequence"/>
</dbReference>
<feature type="transmembrane region" description="Helical" evidence="1">
    <location>
        <begin position="184"/>
        <end position="202"/>
    </location>
</feature>
<evidence type="ECO:0000256" key="1">
    <source>
        <dbReference type="SAM" id="Phobius"/>
    </source>
</evidence>
<gene>
    <name evidence="2" type="ORF">L207DRAFT_139205</name>
</gene>
<name>A0A2J6R752_HYAVF</name>
<protein>
    <submittedName>
        <fullName evidence="2">Uncharacterized protein</fullName>
    </submittedName>
</protein>
<feature type="transmembrane region" description="Helical" evidence="1">
    <location>
        <begin position="208"/>
        <end position="229"/>
    </location>
</feature>
<dbReference type="OrthoDB" id="426293at2759"/>
<keyword evidence="3" id="KW-1185">Reference proteome</keyword>
<dbReference type="AlphaFoldDB" id="A0A2J6R752"/>
<dbReference type="EMBL" id="KZ613954">
    <property type="protein sequence ID" value="PMD34343.1"/>
    <property type="molecule type" value="Genomic_DNA"/>
</dbReference>
<evidence type="ECO:0000313" key="3">
    <source>
        <dbReference type="Proteomes" id="UP000235786"/>
    </source>
</evidence>
<sequence length="324" mass="37013">MILLVGNDLQYKIDINAMLTSYYTQMVSFANTAIDAICGDWTELGDRIDRLILNGELLSELVLKPDSLDQQMFEDGSYSKSRKYFWVIKAVDEFVETLEETEEKFKKFLQFSEGQDRAAILPIHPSISKEEQGHATTVVQKLSDLEKRFKLQQERAKDFQNGLFSASQVVESRESSRLGFNIKLLTYITIFYLPLGFCTSLWSTTNTFGFSKLAIVMPIVGIATYLIVFNLDGLVQLGSNGYNYVKMMVLGSMEKCGHSSWKSLGKKYRQFQPGRSSTKPSEWWLLVYCLFFIPRKIPSWFKQLVIQRKGRKDPNKASVGEGIA</sequence>
<organism evidence="2 3">
    <name type="scientific">Hyaloscypha variabilis (strain UAMH 11265 / GT02V1 / F)</name>
    <name type="common">Meliniomyces variabilis</name>
    <dbReference type="NCBI Taxonomy" id="1149755"/>
    <lineage>
        <taxon>Eukaryota</taxon>
        <taxon>Fungi</taxon>
        <taxon>Dikarya</taxon>
        <taxon>Ascomycota</taxon>
        <taxon>Pezizomycotina</taxon>
        <taxon>Leotiomycetes</taxon>
        <taxon>Helotiales</taxon>
        <taxon>Hyaloscyphaceae</taxon>
        <taxon>Hyaloscypha</taxon>
        <taxon>Hyaloscypha variabilis</taxon>
    </lineage>
</organism>
<proteinExistence type="predicted"/>
<dbReference type="STRING" id="1149755.A0A2J6R752"/>
<reference evidence="2 3" key="1">
    <citation type="submission" date="2016-04" db="EMBL/GenBank/DDBJ databases">
        <title>A degradative enzymes factory behind the ericoid mycorrhizal symbiosis.</title>
        <authorList>
            <consortium name="DOE Joint Genome Institute"/>
            <person name="Martino E."/>
            <person name="Morin E."/>
            <person name="Grelet G."/>
            <person name="Kuo A."/>
            <person name="Kohler A."/>
            <person name="Daghino S."/>
            <person name="Barry K."/>
            <person name="Choi C."/>
            <person name="Cichocki N."/>
            <person name="Clum A."/>
            <person name="Copeland A."/>
            <person name="Hainaut M."/>
            <person name="Haridas S."/>
            <person name="Labutti K."/>
            <person name="Lindquist E."/>
            <person name="Lipzen A."/>
            <person name="Khouja H.-R."/>
            <person name="Murat C."/>
            <person name="Ohm R."/>
            <person name="Olson A."/>
            <person name="Spatafora J."/>
            <person name="Veneault-Fourrey C."/>
            <person name="Henrissat B."/>
            <person name="Grigoriev I."/>
            <person name="Martin F."/>
            <person name="Perotto S."/>
        </authorList>
    </citation>
    <scope>NUCLEOTIDE SEQUENCE [LARGE SCALE GENOMIC DNA]</scope>
    <source>
        <strain evidence="2 3">F</strain>
    </source>
</reference>
<keyword evidence="1" id="KW-1133">Transmembrane helix</keyword>
<keyword evidence="1" id="KW-0472">Membrane</keyword>